<dbReference type="InterPro" id="IPR003597">
    <property type="entry name" value="Ig_C1-set"/>
</dbReference>
<evidence type="ECO:0000313" key="10">
    <source>
        <dbReference type="Proteomes" id="UP000694383"/>
    </source>
</evidence>
<reference evidence="9" key="1">
    <citation type="submission" date="2025-08" db="UniProtKB">
        <authorList>
            <consortium name="Ensembl"/>
        </authorList>
    </citation>
    <scope>IDENTIFICATION</scope>
</reference>
<dbReference type="InterPro" id="IPR014745">
    <property type="entry name" value="MHC_II_a/b_N"/>
</dbReference>
<dbReference type="GO" id="GO:0042613">
    <property type="term" value="C:MHC class II protein complex"/>
    <property type="evidence" value="ECO:0007669"/>
    <property type="project" value="InterPro"/>
</dbReference>
<feature type="transmembrane region" description="Helical" evidence="7">
    <location>
        <begin position="197"/>
        <end position="219"/>
    </location>
</feature>
<dbReference type="AlphaFoldDB" id="A0A8C7Z9S7"/>
<dbReference type="PANTHER" id="PTHR19944">
    <property type="entry name" value="MHC CLASS II-RELATED"/>
    <property type="match status" value="1"/>
</dbReference>
<evidence type="ECO:0000256" key="1">
    <source>
        <dbReference type="ARBA" id="ARBA00004479"/>
    </source>
</evidence>
<dbReference type="InterPro" id="IPR013783">
    <property type="entry name" value="Ig-like_fold"/>
</dbReference>
<sequence>MFQLFCLSDYSKDQHGYFMFTDFFCYIPSRNPKEVQYLIDWYFNMELTMQYNSSVGGWTGFTPAGLITAAKFNADKHDVVQRILERELVCQRKTVISVEPNVSLQTVEDNVLTLECSTLDFYPKHIRLTWFSNGQEVTEGVTFSDVLPNGDWTYQAHTYLTLTPGKQDHISCMVQHASLKEPKIYNYESSKNQTENYIIGGVCALLLGAVFLCGGLIHYKLRRRSFNRLVRRPGLHGDSKQQTTKETNSSWTDGEFPANI</sequence>
<evidence type="ECO:0000313" key="9">
    <source>
        <dbReference type="Ensembl" id="ENSOSIP00000040317.1"/>
    </source>
</evidence>
<accession>A0A8C7Z9S7</accession>
<feature type="compositionally biased region" description="Polar residues" evidence="6">
    <location>
        <begin position="240"/>
        <end position="252"/>
    </location>
</feature>
<dbReference type="Gene3D" id="3.10.320.10">
    <property type="entry name" value="Class II Histocompatibility Antigen, M Beta Chain, Chain B, domain 1"/>
    <property type="match status" value="1"/>
</dbReference>
<dbReference type="InterPro" id="IPR036179">
    <property type="entry name" value="Ig-like_dom_sf"/>
</dbReference>
<evidence type="ECO:0000256" key="7">
    <source>
        <dbReference type="SAM" id="Phobius"/>
    </source>
</evidence>
<organism evidence="9 10">
    <name type="scientific">Oryzias sinensis</name>
    <name type="common">Chinese medaka</name>
    <dbReference type="NCBI Taxonomy" id="183150"/>
    <lineage>
        <taxon>Eukaryota</taxon>
        <taxon>Metazoa</taxon>
        <taxon>Chordata</taxon>
        <taxon>Craniata</taxon>
        <taxon>Vertebrata</taxon>
        <taxon>Euteleostomi</taxon>
        <taxon>Actinopterygii</taxon>
        <taxon>Neopterygii</taxon>
        <taxon>Teleostei</taxon>
        <taxon>Neoteleostei</taxon>
        <taxon>Acanthomorphata</taxon>
        <taxon>Ovalentaria</taxon>
        <taxon>Atherinomorphae</taxon>
        <taxon>Beloniformes</taxon>
        <taxon>Adrianichthyidae</taxon>
        <taxon>Oryziinae</taxon>
        <taxon>Oryzias</taxon>
    </lineage>
</organism>
<keyword evidence="2 7" id="KW-0812">Transmembrane</keyword>
<dbReference type="GO" id="GO:0019882">
    <property type="term" value="P:antigen processing and presentation"/>
    <property type="evidence" value="ECO:0007669"/>
    <property type="project" value="InterPro"/>
</dbReference>
<keyword evidence="5" id="KW-0325">Glycoprotein</keyword>
<dbReference type="InterPro" id="IPR011162">
    <property type="entry name" value="MHC_I/II-like_Ag-recog"/>
</dbReference>
<evidence type="ECO:0000256" key="3">
    <source>
        <dbReference type="ARBA" id="ARBA00022989"/>
    </source>
</evidence>
<comment type="subcellular location">
    <subcellularLocation>
        <location evidence="1">Membrane</location>
        <topology evidence="1">Single-pass type I membrane protein</topology>
    </subcellularLocation>
</comment>
<evidence type="ECO:0000256" key="4">
    <source>
        <dbReference type="ARBA" id="ARBA00023157"/>
    </source>
</evidence>
<reference evidence="9" key="2">
    <citation type="submission" date="2025-09" db="UniProtKB">
        <authorList>
            <consortium name="Ensembl"/>
        </authorList>
    </citation>
    <scope>IDENTIFICATION</scope>
</reference>
<protein>
    <recommendedName>
        <fullName evidence="8">Ig-like domain-containing protein</fullName>
    </recommendedName>
</protein>
<keyword evidence="4" id="KW-1015">Disulfide bond</keyword>
<feature type="domain" description="Ig-like" evidence="8">
    <location>
        <begin position="100"/>
        <end position="185"/>
    </location>
</feature>
<dbReference type="GO" id="GO:0006955">
    <property type="term" value="P:immune response"/>
    <property type="evidence" value="ECO:0007669"/>
    <property type="project" value="InterPro"/>
</dbReference>
<evidence type="ECO:0000259" key="8">
    <source>
        <dbReference type="PROSITE" id="PS50835"/>
    </source>
</evidence>
<proteinExistence type="predicted"/>
<dbReference type="InterPro" id="IPR007110">
    <property type="entry name" value="Ig-like_dom"/>
</dbReference>
<dbReference type="SMART" id="SM00921">
    <property type="entry name" value="MHC_II_beta"/>
    <property type="match status" value="1"/>
</dbReference>
<keyword evidence="10" id="KW-1185">Reference proteome</keyword>
<dbReference type="SMART" id="SM00407">
    <property type="entry name" value="IGc1"/>
    <property type="match status" value="1"/>
</dbReference>
<keyword evidence="3 7" id="KW-1133">Transmembrane helix</keyword>
<keyword evidence="7" id="KW-0472">Membrane</keyword>
<dbReference type="PROSITE" id="PS50835">
    <property type="entry name" value="IG_LIKE"/>
    <property type="match status" value="1"/>
</dbReference>
<dbReference type="InterPro" id="IPR000353">
    <property type="entry name" value="MHC_II_b_N"/>
</dbReference>
<name>A0A8C7Z9S7_9TELE</name>
<feature type="region of interest" description="Disordered" evidence="6">
    <location>
        <begin position="233"/>
        <end position="260"/>
    </location>
</feature>
<dbReference type="InterPro" id="IPR050160">
    <property type="entry name" value="MHC/Immunoglobulin"/>
</dbReference>
<dbReference type="SUPFAM" id="SSF54452">
    <property type="entry name" value="MHC antigen-recognition domain"/>
    <property type="match status" value="1"/>
</dbReference>
<dbReference type="PANTHER" id="PTHR19944:SF99">
    <property type="entry name" value="HLA CLASS II HISTOCOMPATIBILITY ANTIGEN, DRB1 BETA CHAIN"/>
    <property type="match status" value="1"/>
</dbReference>
<evidence type="ECO:0000256" key="5">
    <source>
        <dbReference type="ARBA" id="ARBA00023180"/>
    </source>
</evidence>
<evidence type="ECO:0000256" key="2">
    <source>
        <dbReference type="ARBA" id="ARBA00022692"/>
    </source>
</evidence>
<dbReference type="Gene3D" id="2.60.40.10">
    <property type="entry name" value="Immunoglobulins"/>
    <property type="match status" value="1"/>
</dbReference>
<dbReference type="GeneTree" id="ENSGT00950000183127"/>
<dbReference type="Pfam" id="PF07654">
    <property type="entry name" value="C1-set"/>
    <property type="match status" value="1"/>
</dbReference>
<dbReference type="Proteomes" id="UP000694383">
    <property type="component" value="Unplaced"/>
</dbReference>
<dbReference type="Ensembl" id="ENSOSIT00000042475.1">
    <property type="protein sequence ID" value="ENSOSIP00000040317.1"/>
    <property type="gene ID" value="ENSOSIG00000019652.1"/>
</dbReference>
<dbReference type="SUPFAM" id="SSF48726">
    <property type="entry name" value="Immunoglobulin"/>
    <property type="match status" value="1"/>
</dbReference>
<evidence type="ECO:0000256" key="6">
    <source>
        <dbReference type="SAM" id="MobiDB-lite"/>
    </source>
</evidence>